<evidence type="ECO:0000313" key="3">
    <source>
        <dbReference type="Proteomes" id="UP001589646"/>
    </source>
</evidence>
<name>A0ABV5Q9A4_9ACTN</name>
<sequence length="218" mass="23492">MTTPRSRGLAALALVGTLSATGCGALTEWPDHSAMPDVCKALWQEPATRAIVGEEPPWRAVQGGRSFWSSEVRPDEGTGKSIVCEWRATQTRDGDHISVRTVVYGLEVQSSFAGHLEEPEWQWDGSRCDISDADSGYDVRLTAANPQALLLRGLMRVDDNVITLVEIQTRKRVGKSGLASQVPRPRDATAVLLQGVADSFGAAKPVSMPSGKPECHQG</sequence>
<dbReference type="RefSeq" id="WP_346131191.1">
    <property type="nucleotide sequence ID" value="NZ_BAAAXC010000015.1"/>
</dbReference>
<reference evidence="2 3" key="1">
    <citation type="submission" date="2024-09" db="EMBL/GenBank/DDBJ databases">
        <authorList>
            <person name="Sun Q."/>
            <person name="Mori K."/>
        </authorList>
    </citation>
    <scope>NUCLEOTIDE SEQUENCE [LARGE SCALE GENOMIC DNA]</scope>
    <source>
        <strain evidence="2 3">JCM 3323</strain>
    </source>
</reference>
<dbReference type="Proteomes" id="UP001589646">
    <property type="component" value="Unassembled WGS sequence"/>
</dbReference>
<keyword evidence="1" id="KW-0732">Signal</keyword>
<feature type="chain" id="PRO_5046083645" description="DUF3558 domain-containing protein" evidence="1">
    <location>
        <begin position="25"/>
        <end position="218"/>
    </location>
</feature>
<dbReference type="PROSITE" id="PS51257">
    <property type="entry name" value="PROKAR_LIPOPROTEIN"/>
    <property type="match status" value="1"/>
</dbReference>
<gene>
    <name evidence="2" type="ORF">ACFFRN_36110</name>
</gene>
<feature type="signal peptide" evidence="1">
    <location>
        <begin position="1"/>
        <end position="24"/>
    </location>
</feature>
<accession>A0ABV5Q9A4</accession>
<protein>
    <recommendedName>
        <fullName evidence="4">DUF3558 domain-containing protein</fullName>
    </recommendedName>
</protein>
<comment type="caution">
    <text evidence="2">The sequence shown here is derived from an EMBL/GenBank/DDBJ whole genome shotgun (WGS) entry which is preliminary data.</text>
</comment>
<keyword evidence="3" id="KW-1185">Reference proteome</keyword>
<dbReference type="EMBL" id="JBHMCE010000012">
    <property type="protein sequence ID" value="MFB9532060.1"/>
    <property type="molecule type" value="Genomic_DNA"/>
</dbReference>
<evidence type="ECO:0008006" key="4">
    <source>
        <dbReference type="Google" id="ProtNLM"/>
    </source>
</evidence>
<proteinExistence type="predicted"/>
<evidence type="ECO:0000256" key="1">
    <source>
        <dbReference type="SAM" id="SignalP"/>
    </source>
</evidence>
<organism evidence="2 3">
    <name type="scientific">Nonomuraea roseola</name>
    <dbReference type="NCBI Taxonomy" id="46179"/>
    <lineage>
        <taxon>Bacteria</taxon>
        <taxon>Bacillati</taxon>
        <taxon>Actinomycetota</taxon>
        <taxon>Actinomycetes</taxon>
        <taxon>Streptosporangiales</taxon>
        <taxon>Streptosporangiaceae</taxon>
        <taxon>Nonomuraea</taxon>
    </lineage>
</organism>
<evidence type="ECO:0000313" key="2">
    <source>
        <dbReference type="EMBL" id="MFB9532060.1"/>
    </source>
</evidence>